<evidence type="ECO:0000256" key="3">
    <source>
        <dbReference type="ARBA" id="ARBA00023136"/>
    </source>
</evidence>
<evidence type="ECO:0000256" key="2">
    <source>
        <dbReference type="ARBA" id="ARBA00022475"/>
    </source>
</evidence>
<proteinExistence type="inferred from homology"/>
<dbReference type="Proteomes" id="UP001139006">
    <property type="component" value="Unassembled WGS sequence"/>
</dbReference>
<dbReference type="GO" id="GO:0005886">
    <property type="term" value="C:plasma membrane"/>
    <property type="evidence" value="ECO:0007669"/>
    <property type="project" value="UniProtKB-SubCell"/>
</dbReference>
<dbReference type="NCBIfam" id="TIGR02919">
    <property type="entry name" value="accessory Sec system glycosylation chaperone GtfB"/>
    <property type="match status" value="1"/>
</dbReference>
<evidence type="ECO:0000313" key="6">
    <source>
        <dbReference type="Proteomes" id="UP001139006"/>
    </source>
</evidence>
<evidence type="ECO:0000313" key="5">
    <source>
        <dbReference type="EMBL" id="MCP0885842.1"/>
    </source>
</evidence>
<organism evidence="5 6">
    <name type="scientific">Ligilactobacillus ubinensis</name>
    <dbReference type="NCBI Taxonomy" id="2876789"/>
    <lineage>
        <taxon>Bacteria</taxon>
        <taxon>Bacillati</taxon>
        <taxon>Bacillota</taxon>
        <taxon>Bacilli</taxon>
        <taxon>Lactobacillales</taxon>
        <taxon>Lactobacillaceae</taxon>
        <taxon>Ligilactobacillus</taxon>
    </lineage>
</organism>
<reference evidence="5 6" key="1">
    <citation type="journal article" date="2023" name="Int. J. Syst. Evol. Microbiol.">
        <title>Ligilactobacillus ubinensis sp. nov., a novel species isolated from the wild ferment of a durian fruit (Durio zibethinus).</title>
        <authorList>
            <person name="Heng Y.C."/>
            <person name="Menon N."/>
            <person name="Chen B."/>
            <person name="Loo B.Z.L."/>
            <person name="Wong G.W.J."/>
            <person name="Lim A.C.H."/>
            <person name="Silvaraju S."/>
            <person name="Kittelmann S."/>
        </authorList>
    </citation>
    <scope>NUCLEOTIDE SEQUENCE [LARGE SCALE GENOMIC DNA]</scope>
    <source>
        <strain evidence="5 6">WILCCON 0076</strain>
    </source>
</reference>
<comment type="pathway">
    <text evidence="1 4">Protein modification; protein glycosylation.</text>
</comment>
<dbReference type="RefSeq" id="WP_253358562.1">
    <property type="nucleotide sequence ID" value="NZ_JAIULA010000001.1"/>
</dbReference>
<comment type="similarity">
    <text evidence="4">Belongs to the GtfB family.</text>
</comment>
<evidence type="ECO:0000256" key="1">
    <source>
        <dbReference type="ARBA" id="ARBA00004922"/>
    </source>
</evidence>
<sequence length="444" mass="51924">MLNLFESYTDETAMLYNSLQTAGFTQATVVVEDNGFLPDEVESPYKYYIEKTEPLKKGKPLFFNQVKIPKYWEIIGDSKEAGIYDLGKKRANINYTEPKDRRLVKEVAWLDDKQNIRLVEHYNKYGWCYAKTSYNLRAEPITTAYFTASGKEIIVENHVTKDITLAYAGKIYNFPSKTDFVVHYLKLRKFDLERIFYNSLAVPFFVVLRLSSEMENQALLFWQEAITEKIPDNMKMILNAEEKSTQKIILTDRIAYLRLRKLVPINVKSRIKQLGYIYKIVRKNQLRPVTLTLTDTDQVEKLEELVSSTPEVTFNVAALTDMSNKLLRLLKYPNIVLYPNANTQRLKILWDEADIYLDINHSNEVRDATRRAFENNMLILGFENTVHRPQLINEENVYAVSDAQLMGKKLQKIAQTPEFMEKLLKNQEEYSDEMNISKYQEVLK</sequence>
<name>A0A9X2FG37_9LACO</name>
<comment type="caution">
    <text evidence="5">The sequence shown here is derived from an EMBL/GenBank/DDBJ whole genome shotgun (WGS) entry which is preliminary data.</text>
</comment>
<dbReference type="HAMAP" id="MF_01473">
    <property type="entry name" value="GtfB"/>
    <property type="match status" value="1"/>
</dbReference>
<dbReference type="EMBL" id="JAIULA010000001">
    <property type="protein sequence ID" value="MCP0885842.1"/>
    <property type="molecule type" value="Genomic_DNA"/>
</dbReference>
<evidence type="ECO:0000256" key="4">
    <source>
        <dbReference type="HAMAP-Rule" id="MF_01473"/>
    </source>
</evidence>
<protein>
    <recommendedName>
        <fullName evidence="4">UDP-N-acetylglucosamine--peptide N-acetylglucosaminyltransferase stabilizing protein GtfB</fullName>
    </recommendedName>
    <alternativeName>
        <fullName evidence="4">Glycosyltransferase stabilizing protein GtfB</fullName>
    </alternativeName>
</protein>
<comment type="subunit">
    <text evidence="4">Forms a heterotetramer with 2 subunits each of GtfA and GtfB. Part of the accessory SecA2/SecY2 protein translocation apparatus.</text>
</comment>
<keyword evidence="3 4" id="KW-0472">Membrane</keyword>
<keyword evidence="2 4" id="KW-1003">Cell membrane</keyword>
<dbReference type="GO" id="GO:0017122">
    <property type="term" value="C:protein N-acetylglucosaminyltransferase complex"/>
    <property type="evidence" value="ECO:0007669"/>
    <property type="project" value="UniProtKB-UniRule"/>
</dbReference>
<gene>
    <name evidence="4 5" type="primary">gtfB</name>
    <name evidence="5" type="ORF">LB941_00655</name>
</gene>
<dbReference type="AlphaFoldDB" id="A0A9X2FG37"/>
<accession>A0A9X2FG37</accession>
<comment type="subcellular location">
    <subcellularLocation>
        <location evidence="4">Cell membrane</location>
        <topology evidence="4">Peripheral membrane protein</topology>
    </subcellularLocation>
</comment>
<dbReference type="InterPro" id="IPR014268">
    <property type="entry name" value="GtfB"/>
</dbReference>
<keyword evidence="6" id="KW-1185">Reference proteome</keyword>
<comment type="function">
    <text evidence="4">Required for polymorphic O-glycosylation of the serine-rich repeat protein in this bacteria. A stabilizing protein that is part of the accessory SecA2/SecY2 system specifically required to export serine-rich repeat cell wall proteins usually encoded upstream in the same operon. The GtfA-GtfB complex adds GlcNAc from UDP-GlcNAc to the substrate protein, attaching the first sugar residue. Stabilizes the glycosylation activity of GtfA. Has no N-acetylglucosaminyl transferase activity on its own.</text>
</comment>
<dbReference type="GO" id="GO:0031647">
    <property type="term" value="P:regulation of protein stability"/>
    <property type="evidence" value="ECO:0007669"/>
    <property type="project" value="UniProtKB-UniRule"/>
</dbReference>